<feature type="region of interest" description="Disordered" evidence="1">
    <location>
        <begin position="91"/>
        <end position="112"/>
    </location>
</feature>
<gene>
    <name evidence="2" type="ORF">NB063_13645</name>
</gene>
<dbReference type="RefSeq" id="WP_250929285.1">
    <property type="nucleotide sequence ID" value="NZ_JAMQBK010000036.1"/>
</dbReference>
<proteinExistence type="predicted"/>
<keyword evidence="3" id="KW-1185">Reference proteome</keyword>
<reference evidence="2 3" key="1">
    <citation type="journal article" date="2022" name="Syst. Appl. Microbiol.">
        <title>Rhodopirellula aestuarii sp. nov., a novel member of the genus Rhodopirellula isolated from brackish sediments collected in the Tagus River estuary, Portugal.</title>
        <authorList>
            <person name="Vitorino I.R."/>
            <person name="Klimek D."/>
            <person name="Calusinska M."/>
            <person name="Lobo-da-Cunha A."/>
            <person name="Vasconcelos V."/>
            <person name="Lage O.M."/>
        </authorList>
    </citation>
    <scope>NUCLEOTIDE SEQUENCE [LARGE SCALE GENOMIC DNA]</scope>
    <source>
        <strain evidence="2 3">ICT_H3.1</strain>
    </source>
</reference>
<accession>A0ABT0U512</accession>
<sequence length="112" mass="12421">MSSNPEIEATLEQLTELCCDAIKEGGEFQHELAEQLVTNLSTNGWKRHSKDGPPLSNVLKDRIREECPEPAIHRGAAIDGVVGEVQSLYDRASRYEDKTPGESNQAMPPRTM</sequence>
<organism evidence="2 3">
    <name type="scientific">Aporhodopirellula aestuarii</name>
    <dbReference type="NCBI Taxonomy" id="2950107"/>
    <lineage>
        <taxon>Bacteria</taxon>
        <taxon>Pseudomonadati</taxon>
        <taxon>Planctomycetota</taxon>
        <taxon>Planctomycetia</taxon>
        <taxon>Pirellulales</taxon>
        <taxon>Pirellulaceae</taxon>
        <taxon>Aporhodopirellula</taxon>
    </lineage>
</organism>
<evidence type="ECO:0000256" key="1">
    <source>
        <dbReference type="SAM" id="MobiDB-lite"/>
    </source>
</evidence>
<dbReference type="EMBL" id="JAMQBK010000036">
    <property type="protein sequence ID" value="MCM2371650.1"/>
    <property type="molecule type" value="Genomic_DNA"/>
</dbReference>
<comment type="caution">
    <text evidence="2">The sequence shown here is derived from an EMBL/GenBank/DDBJ whole genome shotgun (WGS) entry which is preliminary data.</text>
</comment>
<protein>
    <submittedName>
        <fullName evidence="2">Uncharacterized protein</fullName>
    </submittedName>
</protein>
<evidence type="ECO:0000313" key="3">
    <source>
        <dbReference type="Proteomes" id="UP001202961"/>
    </source>
</evidence>
<name>A0ABT0U512_9BACT</name>
<evidence type="ECO:0000313" key="2">
    <source>
        <dbReference type="EMBL" id="MCM2371650.1"/>
    </source>
</evidence>
<feature type="compositionally biased region" description="Basic and acidic residues" evidence="1">
    <location>
        <begin position="91"/>
        <end position="100"/>
    </location>
</feature>
<dbReference type="Proteomes" id="UP001202961">
    <property type="component" value="Unassembled WGS sequence"/>
</dbReference>